<protein>
    <submittedName>
        <fullName evidence="1">Uncharacterized protein</fullName>
    </submittedName>
</protein>
<reference evidence="2" key="1">
    <citation type="journal article" date="2019" name="Int. J. Syst. Evol. Microbiol.">
        <title>The Global Catalogue of Microorganisms (GCM) 10K type strain sequencing project: providing services to taxonomists for standard genome sequencing and annotation.</title>
        <authorList>
            <consortium name="The Broad Institute Genomics Platform"/>
            <consortium name="The Broad Institute Genome Sequencing Center for Infectious Disease"/>
            <person name="Wu L."/>
            <person name="Ma J."/>
        </authorList>
    </citation>
    <scope>NUCLEOTIDE SEQUENCE [LARGE SCALE GENOMIC DNA]</scope>
    <source>
        <strain evidence="2">CGMCC 1.15399</strain>
    </source>
</reference>
<evidence type="ECO:0000313" key="2">
    <source>
        <dbReference type="Proteomes" id="UP001597097"/>
    </source>
</evidence>
<dbReference type="Proteomes" id="UP001597097">
    <property type="component" value="Unassembled WGS sequence"/>
</dbReference>
<keyword evidence="2" id="KW-1185">Reference proteome</keyword>
<sequence length="52" mass="5553">MFSHLQDEPGGALASVLTTPLMVSLARVAYQWPSTDPGELLRAGGRVEIRAS</sequence>
<proteinExistence type="predicted"/>
<dbReference type="EMBL" id="JBHUCM010000016">
    <property type="protein sequence ID" value="MFD1539014.1"/>
    <property type="molecule type" value="Genomic_DNA"/>
</dbReference>
<comment type="caution">
    <text evidence="1">The sequence shown here is derived from an EMBL/GenBank/DDBJ whole genome shotgun (WGS) entry which is preliminary data.</text>
</comment>
<organism evidence="1 2">
    <name type="scientific">Nonomuraea guangzhouensis</name>
    <dbReference type="NCBI Taxonomy" id="1291555"/>
    <lineage>
        <taxon>Bacteria</taxon>
        <taxon>Bacillati</taxon>
        <taxon>Actinomycetota</taxon>
        <taxon>Actinomycetes</taxon>
        <taxon>Streptosporangiales</taxon>
        <taxon>Streptosporangiaceae</taxon>
        <taxon>Nonomuraea</taxon>
    </lineage>
</organism>
<name>A0ABW4G8L7_9ACTN</name>
<dbReference type="RefSeq" id="WP_219532916.1">
    <property type="nucleotide sequence ID" value="NZ_JAHKRM010000016.1"/>
</dbReference>
<accession>A0ABW4G8L7</accession>
<evidence type="ECO:0000313" key="1">
    <source>
        <dbReference type="EMBL" id="MFD1539014.1"/>
    </source>
</evidence>
<gene>
    <name evidence="1" type="ORF">ACFSJ0_18300</name>
</gene>